<dbReference type="Proteomes" id="UP001233999">
    <property type="component" value="Unassembled WGS sequence"/>
</dbReference>
<dbReference type="PANTHER" id="PTHR22876:SF5">
    <property type="entry name" value="CHROMOSOME 9 OPEN READING FRAME 85"/>
    <property type="match status" value="1"/>
</dbReference>
<dbReference type="AlphaFoldDB" id="A0AAD8EDQ8"/>
<evidence type="ECO:0000313" key="1">
    <source>
        <dbReference type="EMBL" id="KAJ9586017.1"/>
    </source>
</evidence>
<evidence type="ECO:0000313" key="2">
    <source>
        <dbReference type="Proteomes" id="UP001233999"/>
    </source>
</evidence>
<gene>
    <name evidence="1" type="ORF">L9F63_020314</name>
</gene>
<feature type="non-terminal residue" evidence="1">
    <location>
        <position position="99"/>
    </location>
</feature>
<proteinExistence type="predicted"/>
<accession>A0AAD8EDQ8</accession>
<sequence length="99" mass="11626">CQQKTVKHSYHTICSECAQSLKVCPKCGKNETLVTEYTTKSEEELKLDPEFQRIMKQIPERKRRAMQRYIKKKDECHMLGARRSVVVKALRATSRRVIN</sequence>
<dbReference type="PANTHER" id="PTHR22876">
    <property type="entry name" value="ZGC:101016"/>
    <property type="match status" value="1"/>
</dbReference>
<dbReference type="InterPro" id="IPR019351">
    <property type="entry name" value="DUF2039"/>
</dbReference>
<protein>
    <submittedName>
        <fullName evidence="1">Uncharacterized protein</fullName>
    </submittedName>
</protein>
<comment type="caution">
    <text evidence="1">The sequence shown here is derived from an EMBL/GenBank/DDBJ whole genome shotgun (WGS) entry which is preliminary data.</text>
</comment>
<reference evidence="1" key="1">
    <citation type="journal article" date="2023" name="IScience">
        <title>Live-bearing cockroach genome reveals convergent evolutionary mechanisms linked to viviparity in insects and beyond.</title>
        <authorList>
            <person name="Fouks B."/>
            <person name="Harrison M.C."/>
            <person name="Mikhailova A.A."/>
            <person name="Marchal E."/>
            <person name="English S."/>
            <person name="Carruthers M."/>
            <person name="Jennings E.C."/>
            <person name="Chiamaka E.L."/>
            <person name="Frigard R.A."/>
            <person name="Pippel M."/>
            <person name="Attardo G.M."/>
            <person name="Benoit J.B."/>
            <person name="Bornberg-Bauer E."/>
            <person name="Tobe S.S."/>
        </authorList>
    </citation>
    <scope>NUCLEOTIDE SEQUENCE</scope>
    <source>
        <strain evidence="1">Stay&amp;Tobe</strain>
    </source>
</reference>
<organism evidence="1 2">
    <name type="scientific">Diploptera punctata</name>
    <name type="common">Pacific beetle cockroach</name>
    <dbReference type="NCBI Taxonomy" id="6984"/>
    <lineage>
        <taxon>Eukaryota</taxon>
        <taxon>Metazoa</taxon>
        <taxon>Ecdysozoa</taxon>
        <taxon>Arthropoda</taxon>
        <taxon>Hexapoda</taxon>
        <taxon>Insecta</taxon>
        <taxon>Pterygota</taxon>
        <taxon>Neoptera</taxon>
        <taxon>Polyneoptera</taxon>
        <taxon>Dictyoptera</taxon>
        <taxon>Blattodea</taxon>
        <taxon>Blaberoidea</taxon>
        <taxon>Blaberidae</taxon>
        <taxon>Diplopterinae</taxon>
        <taxon>Diploptera</taxon>
    </lineage>
</organism>
<keyword evidence="2" id="KW-1185">Reference proteome</keyword>
<feature type="non-terminal residue" evidence="1">
    <location>
        <position position="1"/>
    </location>
</feature>
<dbReference type="Pfam" id="PF10217">
    <property type="entry name" value="DUF2039"/>
    <property type="match status" value="1"/>
</dbReference>
<dbReference type="EMBL" id="JASPKZ010007223">
    <property type="protein sequence ID" value="KAJ9586017.1"/>
    <property type="molecule type" value="Genomic_DNA"/>
</dbReference>
<reference evidence="1" key="2">
    <citation type="submission" date="2023-05" db="EMBL/GenBank/DDBJ databases">
        <authorList>
            <person name="Fouks B."/>
        </authorList>
    </citation>
    <scope>NUCLEOTIDE SEQUENCE</scope>
    <source>
        <strain evidence="1">Stay&amp;Tobe</strain>
        <tissue evidence="1">Testes</tissue>
    </source>
</reference>
<name>A0AAD8EDQ8_DIPPU</name>